<protein>
    <submittedName>
        <fullName evidence="5">Cytochrome b-c1 complex subunit 2</fullName>
    </submittedName>
</protein>
<dbReference type="Pfam" id="PF05193">
    <property type="entry name" value="Peptidase_M16_C"/>
    <property type="match status" value="1"/>
</dbReference>
<dbReference type="Proteomes" id="UP000031668">
    <property type="component" value="Unassembled WGS sequence"/>
</dbReference>
<comment type="similarity">
    <text evidence="2">Belongs to the peptidase M16 family.</text>
</comment>
<evidence type="ECO:0000256" key="2">
    <source>
        <dbReference type="ARBA" id="ARBA00007261"/>
    </source>
</evidence>
<name>A0A0C2IZX4_THEKT</name>
<dbReference type="GO" id="GO:0005739">
    <property type="term" value="C:mitochondrion"/>
    <property type="evidence" value="ECO:0007669"/>
    <property type="project" value="TreeGrafter"/>
</dbReference>
<keyword evidence="6" id="KW-1185">Reference proteome</keyword>
<dbReference type="Gene3D" id="3.30.830.10">
    <property type="entry name" value="Metalloenzyme, LuxS/M16 peptidase-like"/>
    <property type="match status" value="2"/>
</dbReference>
<evidence type="ECO:0000313" key="5">
    <source>
        <dbReference type="EMBL" id="KII71064.1"/>
    </source>
</evidence>
<gene>
    <name evidence="5" type="ORF">RF11_14690</name>
</gene>
<dbReference type="InterPro" id="IPR007863">
    <property type="entry name" value="Peptidase_M16_C"/>
</dbReference>
<dbReference type="AlphaFoldDB" id="A0A0C2IZX4"/>
<sequence>MLSKLQTGEQVLTWKRKSDVSQIIVNLKAGARHEKESERGVSHVIRHNILGSNRYNTIISNTRALFHIGADVSVETSRDNISIRVACGSRYLYHVLDFIGSALSYPKNYYHEVHYALQSCLIDHDNLKANLLPEYILEELHEKLFRTGYGNSLYVRSDCLSKIREHVVEAYMNRMFSSDRLTVGVISDLSHPFIEEYVSECFELPRSPLEDEVRPKSHDGESVILGDSRYFHSAFGYPAPSFDDNKWAAFCVLQKYLGAQENLLSCTGSRSHLSSALDGTLIKASCFYIPYDKTGVFGFYSIIPPQNYSESLKQLCKCLNSVFTTGPTESDLKRAIALAKLDYISKFESTNQILTDAMLEVSRTAQLPQWEQRLRSIEEVSVSHIRSILKEFLDSKPVMVSMGDPSYIPALDDAVSWMKGS</sequence>
<evidence type="ECO:0000256" key="1">
    <source>
        <dbReference type="ARBA" id="ARBA00002123"/>
    </source>
</evidence>
<dbReference type="SUPFAM" id="SSF63411">
    <property type="entry name" value="LuxS/MPP-like metallohydrolase"/>
    <property type="match status" value="2"/>
</dbReference>
<feature type="domain" description="Peptidase M16 N-terminal" evidence="3">
    <location>
        <begin position="15"/>
        <end position="154"/>
    </location>
</feature>
<dbReference type="InterPro" id="IPR011249">
    <property type="entry name" value="Metalloenz_LuxS/M16"/>
</dbReference>
<organism evidence="5 6">
    <name type="scientific">Thelohanellus kitauei</name>
    <name type="common">Myxosporean</name>
    <dbReference type="NCBI Taxonomy" id="669202"/>
    <lineage>
        <taxon>Eukaryota</taxon>
        <taxon>Metazoa</taxon>
        <taxon>Cnidaria</taxon>
        <taxon>Myxozoa</taxon>
        <taxon>Myxosporea</taxon>
        <taxon>Bivalvulida</taxon>
        <taxon>Platysporina</taxon>
        <taxon>Myxobolidae</taxon>
        <taxon>Thelohanellus</taxon>
    </lineage>
</organism>
<feature type="domain" description="Peptidase M16 C-terminal" evidence="4">
    <location>
        <begin position="168"/>
        <end position="337"/>
    </location>
</feature>
<dbReference type="PANTHER" id="PTHR11851">
    <property type="entry name" value="METALLOPROTEASE"/>
    <property type="match status" value="1"/>
</dbReference>
<evidence type="ECO:0000259" key="3">
    <source>
        <dbReference type="Pfam" id="PF00675"/>
    </source>
</evidence>
<comment type="function">
    <text evidence="1">Substrate recognition and binding subunit of the essential mitochondrial processing protease (MPP), which cleaves the mitochondrial sequence off newly imported precursors proteins.</text>
</comment>
<evidence type="ECO:0000259" key="4">
    <source>
        <dbReference type="Pfam" id="PF05193"/>
    </source>
</evidence>
<dbReference type="InterPro" id="IPR011765">
    <property type="entry name" value="Pept_M16_N"/>
</dbReference>
<comment type="caution">
    <text evidence="5">The sequence shown here is derived from an EMBL/GenBank/DDBJ whole genome shotgun (WGS) entry which is preliminary data.</text>
</comment>
<dbReference type="EMBL" id="JWZT01001867">
    <property type="protein sequence ID" value="KII71064.1"/>
    <property type="molecule type" value="Genomic_DNA"/>
</dbReference>
<evidence type="ECO:0000313" key="6">
    <source>
        <dbReference type="Proteomes" id="UP000031668"/>
    </source>
</evidence>
<dbReference type="PANTHER" id="PTHR11851:SF49">
    <property type="entry name" value="MITOCHONDRIAL-PROCESSING PEPTIDASE SUBUNIT ALPHA"/>
    <property type="match status" value="1"/>
</dbReference>
<dbReference type="OrthoDB" id="6369905at2759"/>
<dbReference type="GO" id="GO:0046872">
    <property type="term" value="F:metal ion binding"/>
    <property type="evidence" value="ECO:0007669"/>
    <property type="project" value="InterPro"/>
</dbReference>
<dbReference type="Pfam" id="PF00675">
    <property type="entry name" value="Peptidase_M16"/>
    <property type="match status" value="1"/>
</dbReference>
<dbReference type="InterPro" id="IPR050361">
    <property type="entry name" value="MPP/UQCRC_Complex"/>
</dbReference>
<accession>A0A0C2IZX4</accession>
<reference evidence="5 6" key="1">
    <citation type="journal article" date="2014" name="Genome Biol. Evol.">
        <title>The genome of the myxosporean Thelohanellus kitauei shows adaptations to nutrient acquisition within its fish host.</title>
        <authorList>
            <person name="Yang Y."/>
            <person name="Xiong J."/>
            <person name="Zhou Z."/>
            <person name="Huo F."/>
            <person name="Miao W."/>
            <person name="Ran C."/>
            <person name="Liu Y."/>
            <person name="Zhang J."/>
            <person name="Feng J."/>
            <person name="Wang M."/>
            <person name="Wang M."/>
            <person name="Wang L."/>
            <person name="Yao B."/>
        </authorList>
    </citation>
    <scope>NUCLEOTIDE SEQUENCE [LARGE SCALE GENOMIC DNA]</scope>
    <source>
        <strain evidence="5">Wuqing</strain>
    </source>
</reference>
<proteinExistence type="inferred from homology"/>